<dbReference type="Proteomes" id="UP001224661">
    <property type="component" value="Unassembled WGS sequence"/>
</dbReference>
<feature type="compositionally biased region" description="Basic and acidic residues" evidence="1">
    <location>
        <begin position="308"/>
        <end position="324"/>
    </location>
</feature>
<feature type="compositionally biased region" description="Basic and acidic residues" evidence="1">
    <location>
        <begin position="366"/>
        <end position="381"/>
    </location>
</feature>
<accession>A0ABT6RUR9</accession>
<evidence type="ECO:0000259" key="3">
    <source>
        <dbReference type="Pfam" id="PF25547"/>
    </source>
</evidence>
<dbReference type="Pfam" id="PF25547">
    <property type="entry name" value="WXG100_2"/>
    <property type="match status" value="1"/>
</dbReference>
<reference evidence="4 5" key="1">
    <citation type="submission" date="2023-05" db="EMBL/GenBank/DDBJ databases">
        <title>Draft genome sequence of Streptomyces sp. B-S-A8 isolated from a cave soil in Thailand.</title>
        <authorList>
            <person name="Chamroensaksri N."/>
            <person name="Muangham S."/>
        </authorList>
    </citation>
    <scope>NUCLEOTIDE SEQUENCE [LARGE SCALE GENOMIC DNA]</scope>
    <source>
        <strain evidence="4 5">B-S-A8</strain>
    </source>
</reference>
<evidence type="ECO:0000259" key="2">
    <source>
        <dbReference type="Pfam" id="PF20148"/>
    </source>
</evidence>
<feature type="region of interest" description="Disordered" evidence="1">
    <location>
        <begin position="248"/>
        <end position="277"/>
    </location>
</feature>
<evidence type="ECO:0000313" key="4">
    <source>
        <dbReference type="EMBL" id="MDI3388187.1"/>
    </source>
</evidence>
<proteinExistence type="predicted"/>
<feature type="region of interest" description="Disordered" evidence="1">
    <location>
        <begin position="193"/>
        <end position="226"/>
    </location>
</feature>
<dbReference type="InterPro" id="IPR057746">
    <property type="entry name" value="CpnT-like_N"/>
</dbReference>
<gene>
    <name evidence="4" type="ORF">QIS99_18545</name>
</gene>
<dbReference type="Gene3D" id="3.90.930.1">
    <property type="match status" value="1"/>
</dbReference>
<feature type="region of interest" description="Disordered" evidence="1">
    <location>
        <begin position="305"/>
        <end position="324"/>
    </location>
</feature>
<dbReference type="NCBIfam" id="TIGR01643">
    <property type="entry name" value="YD_repeat_2x"/>
    <property type="match status" value="11"/>
</dbReference>
<dbReference type="PANTHER" id="PTHR32305">
    <property type="match status" value="1"/>
</dbReference>
<evidence type="ECO:0000313" key="5">
    <source>
        <dbReference type="Proteomes" id="UP001224661"/>
    </source>
</evidence>
<protein>
    <submittedName>
        <fullName evidence="4">DUF6531 domain-containing protein</fullName>
    </submittedName>
</protein>
<organism evidence="4 5">
    <name type="scientific">Streptomyces solicavernae</name>
    <dbReference type="NCBI Taxonomy" id="3043614"/>
    <lineage>
        <taxon>Bacteria</taxon>
        <taxon>Bacillati</taxon>
        <taxon>Actinomycetota</taxon>
        <taxon>Actinomycetes</taxon>
        <taxon>Kitasatosporales</taxon>
        <taxon>Streptomycetaceae</taxon>
        <taxon>Streptomyces</taxon>
    </lineage>
</organism>
<keyword evidence="5" id="KW-1185">Reference proteome</keyword>
<dbReference type="SUPFAM" id="SSF63825">
    <property type="entry name" value="YWTD domain"/>
    <property type="match status" value="1"/>
</dbReference>
<feature type="compositionally biased region" description="Polar residues" evidence="1">
    <location>
        <begin position="250"/>
        <end position="259"/>
    </location>
</feature>
<dbReference type="InterPro" id="IPR006530">
    <property type="entry name" value="YD"/>
</dbReference>
<dbReference type="Gene3D" id="2.180.10.10">
    <property type="entry name" value="RHS repeat-associated core"/>
    <property type="match status" value="2"/>
</dbReference>
<sequence>MGYVLPGWVDTLLDFVGINWPNVDEDDYREMADAMRELADAFDDHAGEAQGAVSRLLSSSEGWAVDAMQEHWGKVKSSHLEQLPEVARMFADALDVVADLIYGMKVKAELELGAMAASAGLAISLIVATGGLSAFLGAAQITAMREAIRRIIKEAAEQIVEQVIAMVTEPVAAKLEDMVADAVLELTTEAFSPGTGDAGGDGKGAAGMNLNSADGPGGGRPGGGGGVGRMRIDHVEYEKAAGDLGRLGETSMTRLNGSLNRADGANNRTKGRDPFTQGFDGVVDGGVKGMRKALVAVIRHNSELVPKNMRDTSQRHKENEKANEEALRKIMGDQDGKGGPNSPSKGPGGKGGAAGSKPDLLNKALNDPRHHSVEAPNRTCKEDPIDVASGQMLLEQTDLTLPGILPLVLKRTHLSDYTFGTWFGRSWASTLDERLEVDVRNKAVWAREDGTLLVYDQLPNPQQPEILPVDGPRIPLRRISDFGAHDMEFSATDPRSGWTKYFSRPRGEGWQLWLTTIEDPHGNQIDIHRDGTGLPLSITHSGGYDVQLTADRDLGRITQLSLRTGPDGAVRVMAYGYDLDSGDLTEVTNSSDQPLRFEYDPQGRITAWTDRNDSTYRYVHDDQGRVVQTIGPEGYLSGTFVYDTANRTTRWTDALGHTTLYQLNERRQIVAETNPLGHTTQQTFDNRDRLLTHTDPLGRTITYTWDDDGNLLAQELPDGSRMSFAYNDLGLPVSTELPDGTVTVQEYDDFGNRTSVTDASGATTRFLYDDRGRCTAVVDALGATTRVRCDAAGLHLEVGNPLGAVTRYERDLFGRPLTVMDPLGTVTRLEWTVEGNLSRRTGADGSSESWTYDGEGNCLSHTDALGAVSHFEYTHFDLLSARIGPDGARYEFEHDGELRLRRVVNPQGLTWSYEFDAAGRLVSETDFDDRVLTYAHDAAGQVLSRTTAMSEVIRFQRDILGRTIYKDAAGAITTYEYDAAGGLVRAVNADAVLELERDAAGRLVSETVNGRTMTFTYDALGRRVDRKTPSGVKSSWQYDAAGNPTELRTSGRTISFT</sequence>
<feature type="compositionally biased region" description="Gly residues" evidence="1">
    <location>
        <begin position="215"/>
        <end position="226"/>
    </location>
</feature>
<feature type="domain" description="Outer membrane channel protein CpnT-like N-terminal" evidence="3">
    <location>
        <begin position="17"/>
        <end position="142"/>
    </location>
</feature>
<feature type="compositionally biased region" description="Gly residues" evidence="1">
    <location>
        <begin position="196"/>
        <end position="205"/>
    </location>
</feature>
<dbReference type="InterPro" id="IPR045351">
    <property type="entry name" value="DUF6531"/>
</dbReference>
<dbReference type="InterPro" id="IPR050708">
    <property type="entry name" value="T6SS_VgrG/RHS"/>
</dbReference>
<feature type="region of interest" description="Disordered" evidence="1">
    <location>
        <begin position="331"/>
        <end position="381"/>
    </location>
</feature>
<feature type="domain" description="DUF6531" evidence="2">
    <location>
        <begin position="383"/>
        <end position="455"/>
    </location>
</feature>
<name>A0ABT6RUR9_9ACTN</name>
<dbReference type="EMBL" id="JASCIR010000015">
    <property type="protein sequence ID" value="MDI3388187.1"/>
    <property type="molecule type" value="Genomic_DNA"/>
</dbReference>
<evidence type="ECO:0000256" key="1">
    <source>
        <dbReference type="SAM" id="MobiDB-lite"/>
    </source>
</evidence>
<dbReference type="Pfam" id="PF05593">
    <property type="entry name" value="RHS_repeat"/>
    <property type="match status" value="9"/>
</dbReference>
<comment type="caution">
    <text evidence="4">The sequence shown here is derived from an EMBL/GenBank/DDBJ whole genome shotgun (WGS) entry which is preliminary data.</text>
</comment>
<dbReference type="Pfam" id="PF20148">
    <property type="entry name" value="DUF6531"/>
    <property type="match status" value="1"/>
</dbReference>
<dbReference type="PANTHER" id="PTHR32305:SF15">
    <property type="entry name" value="PROTEIN RHSA-RELATED"/>
    <property type="match status" value="1"/>
</dbReference>
<dbReference type="InterPro" id="IPR031325">
    <property type="entry name" value="RHS_repeat"/>
</dbReference>